<comment type="subcellular location">
    <subcellularLocation>
        <location evidence="1">Membrane</location>
        <topology evidence="1">Multi-pass membrane protein</topology>
    </subcellularLocation>
</comment>
<feature type="transmembrane region" description="Helical" evidence="6">
    <location>
        <begin position="56"/>
        <end position="76"/>
    </location>
</feature>
<reference evidence="8" key="1">
    <citation type="submission" date="2022-08" db="EMBL/GenBank/DDBJ databases">
        <title>Novel sulphate-reducing endosymbionts in the free-living metamonad Anaeramoeba.</title>
        <authorList>
            <person name="Jerlstrom-Hultqvist J."/>
            <person name="Cepicka I."/>
            <person name="Gallot-Lavallee L."/>
            <person name="Salas-Leiva D."/>
            <person name="Curtis B.A."/>
            <person name="Zahonova K."/>
            <person name="Pipaliya S."/>
            <person name="Dacks J."/>
            <person name="Roger A.J."/>
        </authorList>
    </citation>
    <scope>NUCLEOTIDE SEQUENCE</scope>
    <source>
        <strain evidence="8">Busselton2</strain>
    </source>
</reference>
<feature type="compositionally biased region" description="Acidic residues" evidence="5">
    <location>
        <begin position="221"/>
        <end position="230"/>
    </location>
</feature>
<dbReference type="SUPFAM" id="SSF103481">
    <property type="entry name" value="Multidrug resistance efflux transporter EmrE"/>
    <property type="match status" value="2"/>
</dbReference>
<keyword evidence="2 6" id="KW-0812">Transmembrane</keyword>
<evidence type="ECO:0000259" key="7">
    <source>
        <dbReference type="Pfam" id="PF00892"/>
    </source>
</evidence>
<evidence type="ECO:0000256" key="4">
    <source>
        <dbReference type="ARBA" id="ARBA00023136"/>
    </source>
</evidence>
<evidence type="ECO:0000256" key="6">
    <source>
        <dbReference type="SAM" id="Phobius"/>
    </source>
</evidence>
<dbReference type="Proteomes" id="UP001146793">
    <property type="component" value="Unassembled WGS sequence"/>
</dbReference>
<feature type="transmembrane region" description="Helical" evidence="6">
    <location>
        <begin position="251"/>
        <end position="269"/>
    </location>
</feature>
<dbReference type="PANTHER" id="PTHR23051:SF0">
    <property type="entry name" value="SOLUTE CARRIER FAMILY 35 MEMBER F5"/>
    <property type="match status" value="1"/>
</dbReference>
<feature type="compositionally biased region" description="Basic residues" evidence="5">
    <location>
        <begin position="150"/>
        <end position="159"/>
    </location>
</feature>
<feature type="transmembrane region" description="Helical" evidence="6">
    <location>
        <begin position="24"/>
        <end position="44"/>
    </location>
</feature>
<feature type="region of interest" description="Disordered" evidence="5">
    <location>
        <begin position="125"/>
        <end position="241"/>
    </location>
</feature>
<comment type="caution">
    <text evidence="8">The sequence shown here is derived from an EMBL/GenBank/DDBJ whole genome shotgun (WGS) entry which is preliminary data.</text>
</comment>
<feature type="transmembrane region" description="Helical" evidence="6">
    <location>
        <begin position="367"/>
        <end position="389"/>
    </location>
</feature>
<evidence type="ECO:0000256" key="5">
    <source>
        <dbReference type="SAM" id="MobiDB-lite"/>
    </source>
</evidence>
<keyword evidence="3 6" id="KW-1133">Transmembrane helix</keyword>
<evidence type="ECO:0000256" key="1">
    <source>
        <dbReference type="ARBA" id="ARBA00004141"/>
    </source>
</evidence>
<feature type="transmembrane region" description="Helical" evidence="6">
    <location>
        <begin position="336"/>
        <end position="355"/>
    </location>
</feature>
<gene>
    <name evidence="8" type="ORF">M0812_09880</name>
</gene>
<accession>A0AAV7ZU87</accession>
<evidence type="ECO:0000256" key="2">
    <source>
        <dbReference type="ARBA" id="ARBA00022692"/>
    </source>
</evidence>
<dbReference type="AlphaFoldDB" id="A0AAV7ZU87"/>
<evidence type="ECO:0000256" key="3">
    <source>
        <dbReference type="ARBA" id="ARBA00022989"/>
    </source>
</evidence>
<feature type="compositionally biased region" description="Basic and acidic residues" evidence="5">
    <location>
        <begin position="231"/>
        <end position="241"/>
    </location>
</feature>
<dbReference type="Pfam" id="PF00892">
    <property type="entry name" value="EamA"/>
    <property type="match status" value="1"/>
</dbReference>
<dbReference type="InterPro" id="IPR000620">
    <property type="entry name" value="EamA_dom"/>
</dbReference>
<keyword evidence="4 6" id="KW-0472">Membrane</keyword>
<feature type="transmembrane region" description="Helical" evidence="6">
    <location>
        <begin position="432"/>
        <end position="449"/>
    </location>
</feature>
<sequence>MEETEKLLPVTETVQPKRKRSRQLLGIGCILLVVFLWVSSSQVIQYTFKNMDFNKPFFMTYFSVTLFSLYLFGFLFKSNWKYEPKFFSKVLVELKNVFTFKDWYLVPNEDKAKFSINQEQDRSIITDSDELFENNDKPESDASDQENTNKKKNKKKKNYKTKEIKETKEKKSLEESEEKKSQITGGNNDEEEKETQEEEEEEEEDDDDDDGEEKERKDGETKEEEDELDLEDQKEGKELQKPNELAPISKVFKVAFIISILWFLANYTFNISLSMTSVSSSTIISSTSGFFTMILSFFWKNEKLNFVKVLSVFIAFGGVLMVGLSDRKGSGKHEFFGDIISLFSSMVYGVYISLLKKLIPDEKLLSVPMLFGFIGATSFIVFTIFFWILHVTGIEKFEIPSGKEFAVVLLNGLIGSVLSDIFWCFSVFLTSPIIATIGISLTIPLGMISDMIIKNSSFSQVYIYGAVLVIVGFLLTNLSEKIHKFLKKCF</sequence>
<feature type="transmembrane region" description="Helical" evidence="6">
    <location>
        <begin position="306"/>
        <end position="324"/>
    </location>
</feature>
<evidence type="ECO:0000313" key="9">
    <source>
        <dbReference type="Proteomes" id="UP001146793"/>
    </source>
</evidence>
<dbReference type="EMBL" id="JANTQA010000023">
    <property type="protein sequence ID" value="KAJ3444030.1"/>
    <property type="molecule type" value="Genomic_DNA"/>
</dbReference>
<feature type="compositionally biased region" description="Acidic residues" evidence="5">
    <location>
        <begin position="188"/>
        <end position="212"/>
    </location>
</feature>
<feature type="transmembrane region" description="Helical" evidence="6">
    <location>
        <begin position="461"/>
        <end position="478"/>
    </location>
</feature>
<evidence type="ECO:0000313" key="8">
    <source>
        <dbReference type="EMBL" id="KAJ3444030.1"/>
    </source>
</evidence>
<feature type="compositionally biased region" description="Basic and acidic residues" evidence="5">
    <location>
        <begin position="160"/>
        <end position="181"/>
    </location>
</feature>
<feature type="transmembrane region" description="Helical" evidence="6">
    <location>
        <begin position="405"/>
        <end position="425"/>
    </location>
</feature>
<dbReference type="PANTHER" id="PTHR23051">
    <property type="entry name" value="SOLUTE CARRIER FAMILY 35, MEMBER F5"/>
    <property type="match status" value="1"/>
</dbReference>
<organism evidence="8 9">
    <name type="scientific">Anaeramoeba flamelloides</name>
    <dbReference type="NCBI Taxonomy" id="1746091"/>
    <lineage>
        <taxon>Eukaryota</taxon>
        <taxon>Metamonada</taxon>
        <taxon>Anaeramoebidae</taxon>
        <taxon>Anaeramoeba</taxon>
    </lineage>
</organism>
<feature type="domain" description="EamA" evidence="7">
    <location>
        <begin position="247"/>
        <end position="322"/>
    </location>
</feature>
<name>A0AAV7ZU87_9EUKA</name>
<feature type="transmembrane region" description="Helical" evidence="6">
    <location>
        <begin position="281"/>
        <end position="299"/>
    </location>
</feature>
<dbReference type="GO" id="GO:0016020">
    <property type="term" value="C:membrane"/>
    <property type="evidence" value="ECO:0007669"/>
    <property type="project" value="UniProtKB-SubCell"/>
</dbReference>
<protein>
    <submittedName>
        <fullName evidence="8">Solute carrier family 35 member f5</fullName>
    </submittedName>
</protein>
<proteinExistence type="predicted"/>
<dbReference type="InterPro" id="IPR037185">
    <property type="entry name" value="EmrE-like"/>
</dbReference>